<organism evidence="2 3">
    <name type="scientific">Catenaria anguillulae PL171</name>
    <dbReference type="NCBI Taxonomy" id="765915"/>
    <lineage>
        <taxon>Eukaryota</taxon>
        <taxon>Fungi</taxon>
        <taxon>Fungi incertae sedis</taxon>
        <taxon>Blastocladiomycota</taxon>
        <taxon>Blastocladiomycetes</taxon>
        <taxon>Blastocladiales</taxon>
        <taxon>Catenariaceae</taxon>
        <taxon>Catenaria</taxon>
    </lineage>
</organism>
<name>A0A1Y2I0M6_9FUNG</name>
<feature type="compositionally biased region" description="Acidic residues" evidence="1">
    <location>
        <begin position="75"/>
        <end position="87"/>
    </location>
</feature>
<sequence length="254" mass="27996">MTRPPKTSHPFAYARHQSPTTAPYPPPAVVLCQSTAQRRSNSHCPWRTCGSSNSDEEDDNEDDNEDDAASGASDVEGDEEQDEDDSMLGDVSAPTAEDLAWSKRQIDKYLAKSDMGEDTKAVTKTDLNNFAKASLHAKLMLMYLSVYTIKSRQPLSKEQVAEIKKRVKHFIAGPHVLMYDTGKLAAVLVTEVIKHLFAVNLNTPGIDKDDQVFKRTVQTQCESVIANKKSNFIKHGGSSDRPCKTPLSSHFGIG</sequence>
<evidence type="ECO:0000313" key="3">
    <source>
        <dbReference type="Proteomes" id="UP000193411"/>
    </source>
</evidence>
<feature type="region of interest" description="Disordered" evidence="1">
    <location>
        <begin position="1"/>
        <end position="90"/>
    </location>
</feature>
<dbReference type="EMBL" id="MCFL01000005">
    <property type="protein sequence ID" value="ORZ39533.1"/>
    <property type="molecule type" value="Genomic_DNA"/>
</dbReference>
<evidence type="ECO:0000256" key="1">
    <source>
        <dbReference type="SAM" id="MobiDB-lite"/>
    </source>
</evidence>
<dbReference type="Proteomes" id="UP000193411">
    <property type="component" value="Unassembled WGS sequence"/>
</dbReference>
<feature type="compositionally biased region" description="Polar residues" evidence="1">
    <location>
        <begin position="32"/>
        <end position="43"/>
    </location>
</feature>
<feature type="compositionally biased region" description="Acidic residues" evidence="1">
    <location>
        <begin position="54"/>
        <end position="68"/>
    </location>
</feature>
<dbReference type="AlphaFoldDB" id="A0A1Y2I0M6"/>
<comment type="caution">
    <text evidence="2">The sequence shown here is derived from an EMBL/GenBank/DDBJ whole genome shotgun (WGS) entry which is preliminary data.</text>
</comment>
<gene>
    <name evidence="2" type="ORF">BCR44DRAFT_173796</name>
</gene>
<protein>
    <submittedName>
        <fullName evidence="2">Uncharacterized protein</fullName>
    </submittedName>
</protein>
<accession>A0A1Y2I0M6</accession>
<evidence type="ECO:0000313" key="2">
    <source>
        <dbReference type="EMBL" id="ORZ39533.1"/>
    </source>
</evidence>
<keyword evidence="3" id="KW-1185">Reference proteome</keyword>
<proteinExistence type="predicted"/>
<reference evidence="2 3" key="1">
    <citation type="submission" date="2016-07" db="EMBL/GenBank/DDBJ databases">
        <title>Pervasive Adenine N6-methylation of Active Genes in Fungi.</title>
        <authorList>
            <consortium name="DOE Joint Genome Institute"/>
            <person name="Mondo S.J."/>
            <person name="Dannebaum R.O."/>
            <person name="Kuo R.C."/>
            <person name="Labutti K."/>
            <person name="Haridas S."/>
            <person name="Kuo A."/>
            <person name="Salamov A."/>
            <person name="Ahrendt S.R."/>
            <person name="Lipzen A."/>
            <person name="Sullivan W."/>
            <person name="Andreopoulos W.B."/>
            <person name="Clum A."/>
            <person name="Lindquist E."/>
            <person name="Daum C."/>
            <person name="Ramamoorthy G.K."/>
            <person name="Gryganskyi A."/>
            <person name="Culley D."/>
            <person name="Magnuson J.K."/>
            <person name="James T.Y."/>
            <person name="O'Malley M.A."/>
            <person name="Stajich J.E."/>
            <person name="Spatafora J.W."/>
            <person name="Visel A."/>
            <person name="Grigoriev I.V."/>
        </authorList>
    </citation>
    <scope>NUCLEOTIDE SEQUENCE [LARGE SCALE GENOMIC DNA]</scope>
    <source>
        <strain evidence="2 3">PL171</strain>
    </source>
</reference>